<dbReference type="OrthoDB" id="6132182at2759"/>
<dbReference type="SUPFAM" id="SSF48056">
    <property type="entry name" value="Di-copper centre-containing domain"/>
    <property type="match status" value="1"/>
</dbReference>
<feature type="domain" description="Tyrosinase copper-binding" evidence="4">
    <location>
        <begin position="257"/>
        <end position="268"/>
    </location>
</feature>
<keyword evidence="6" id="KW-1185">Reference proteome</keyword>
<evidence type="ECO:0000313" key="6">
    <source>
        <dbReference type="Proteomes" id="UP001150941"/>
    </source>
</evidence>
<gene>
    <name evidence="5" type="ORF">N7468_004304</name>
</gene>
<evidence type="ECO:0000313" key="5">
    <source>
        <dbReference type="EMBL" id="KAJ5239685.1"/>
    </source>
</evidence>
<dbReference type="RefSeq" id="XP_058332604.1">
    <property type="nucleotide sequence ID" value="XM_058473601.1"/>
</dbReference>
<reference evidence="5" key="2">
    <citation type="journal article" date="2023" name="IMA Fungus">
        <title>Comparative genomic study of the Penicillium genus elucidates a diverse pangenome and 15 lateral gene transfer events.</title>
        <authorList>
            <person name="Petersen C."/>
            <person name="Sorensen T."/>
            <person name="Nielsen M.R."/>
            <person name="Sondergaard T.E."/>
            <person name="Sorensen J.L."/>
            <person name="Fitzpatrick D.A."/>
            <person name="Frisvad J.C."/>
            <person name="Nielsen K.L."/>
        </authorList>
    </citation>
    <scope>NUCLEOTIDE SEQUENCE</scope>
    <source>
        <strain evidence="5">IBT 19713</strain>
    </source>
</reference>
<comment type="caution">
    <text evidence="5">The sequence shown here is derived from an EMBL/GenBank/DDBJ whole genome shotgun (WGS) entry which is preliminary data.</text>
</comment>
<evidence type="ECO:0000256" key="3">
    <source>
        <dbReference type="ARBA" id="ARBA00023008"/>
    </source>
</evidence>
<name>A0A9W9P8I5_9EURO</name>
<dbReference type="GO" id="GO:0046872">
    <property type="term" value="F:metal ion binding"/>
    <property type="evidence" value="ECO:0007669"/>
    <property type="project" value="UniProtKB-KW"/>
</dbReference>
<accession>A0A9W9P8I5</accession>
<dbReference type="AlphaFoldDB" id="A0A9W9P8I5"/>
<dbReference type="PROSITE" id="PS00498">
    <property type="entry name" value="TYROSINASE_2"/>
    <property type="match status" value="1"/>
</dbReference>
<proteinExistence type="predicted"/>
<dbReference type="PANTHER" id="PTHR11474">
    <property type="entry name" value="TYROSINASE FAMILY MEMBER"/>
    <property type="match status" value="1"/>
</dbReference>
<protein>
    <submittedName>
        <fullName evidence="5">N-acetyl-6-hydroxytryptophan oxidase ivoB</fullName>
    </submittedName>
</protein>
<evidence type="ECO:0000256" key="2">
    <source>
        <dbReference type="ARBA" id="ARBA00023002"/>
    </source>
</evidence>
<keyword evidence="3" id="KW-0186">Copper</keyword>
<dbReference type="Pfam" id="PF00264">
    <property type="entry name" value="Tyrosinase"/>
    <property type="match status" value="1"/>
</dbReference>
<organism evidence="5 6">
    <name type="scientific">Penicillium chermesinum</name>
    <dbReference type="NCBI Taxonomy" id="63820"/>
    <lineage>
        <taxon>Eukaryota</taxon>
        <taxon>Fungi</taxon>
        <taxon>Dikarya</taxon>
        <taxon>Ascomycota</taxon>
        <taxon>Pezizomycotina</taxon>
        <taxon>Eurotiomycetes</taxon>
        <taxon>Eurotiomycetidae</taxon>
        <taxon>Eurotiales</taxon>
        <taxon>Aspergillaceae</taxon>
        <taxon>Penicillium</taxon>
    </lineage>
</organism>
<dbReference type="InterPro" id="IPR008922">
    <property type="entry name" value="Di-copper_centre_dom_sf"/>
</dbReference>
<dbReference type="Gene3D" id="1.10.1280.10">
    <property type="entry name" value="Di-copper center containing domain from catechol oxidase"/>
    <property type="match status" value="1"/>
</dbReference>
<evidence type="ECO:0000256" key="1">
    <source>
        <dbReference type="ARBA" id="ARBA00022723"/>
    </source>
</evidence>
<dbReference type="GeneID" id="83200904"/>
<keyword evidence="1" id="KW-0479">Metal-binding</keyword>
<dbReference type="InterPro" id="IPR050316">
    <property type="entry name" value="Tyrosinase/Hemocyanin"/>
</dbReference>
<dbReference type="EMBL" id="JAPQKS010000003">
    <property type="protein sequence ID" value="KAJ5239685.1"/>
    <property type="molecule type" value="Genomic_DNA"/>
</dbReference>
<dbReference type="InterPro" id="IPR002227">
    <property type="entry name" value="Tyrosinase_Cu-bd"/>
</dbReference>
<evidence type="ECO:0000259" key="4">
    <source>
        <dbReference type="PROSITE" id="PS00498"/>
    </source>
</evidence>
<reference evidence="5" key="1">
    <citation type="submission" date="2022-11" db="EMBL/GenBank/DDBJ databases">
        <authorList>
            <person name="Petersen C."/>
        </authorList>
    </citation>
    <scope>NUCLEOTIDE SEQUENCE</scope>
    <source>
        <strain evidence="5">IBT 19713</strain>
    </source>
</reference>
<sequence>MQPADRIDYTNSVLCLGLVFGQGFLCEAQRGLTGQNLGPISTTPFMSTIVDSFCLGIVISSICGKWPFEKNVDIPATSRESLTQRLCANADPFPHIRYWNWALWADDLASSPLFDCSDTSLSGDGEYNSDEQPSEVPPGWVTVPRGTGGGCTRCGPFKDMEIHLGPFSHDFDAPGPPPPPQFEYNPRCLNRSLNTYVSSTYTNATVIEDLIMTDSIADFQLVLDHNPFVMNGSLGIHGGGHWSLGATHSDLFASPQDPAFMLHHSMIDRLWAEWQAMDEPNRRYALNGTDGFLNPPTSTVVTPDTMMEFGVLDRPRPIREVMDPKGHQYCYMYT</sequence>
<keyword evidence="2" id="KW-0560">Oxidoreductase</keyword>
<dbReference type="GO" id="GO:0016491">
    <property type="term" value="F:oxidoreductase activity"/>
    <property type="evidence" value="ECO:0007669"/>
    <property type="project" value="UniProtKB-KW"/>
</dbReference>
<dbReference type="Proteomes" id="UP001150941">
    <property type="component" value="Unassembled WGS sequence"/>
</dbReference>
<dbReference type="PANTHER" id="PTHR11474:SF125">
    <property type="entry name" value="N-ACETYL-6-HYDROXYTRYPTOPHAN OXIDASE IVOB-RELATED"/>
    <property type="match status" value="1"/>
</dbReference>